<evidence type="ECO:0000256" key="1">
    <source>
        <dbReference type="ARBA" id="ARBA00004127"/>
    </source>
</evidence>
<reference evidence="7 8" key="2">
    <citation type="submission" date="2018-10" db="EMBL/GenBank/DDBJ databases">
        <authorList>
            <consortium name="Pathogen Informatics"/>
        </authorList>
    </citation>
    <scope>NUCLEOTIDE SEQUENCE [LARGE SCALE GENOMIC DNA]</scope>
</reference>
<evidence type="ECO:0000313" key="8">
    <source>
        <dbReference type="Proteomes" id="UP000274131"/>
    </source>
</evidence>
<dbReference type="CDD" id="cd17326">
    <property type="entry name" value="MFS_MFSD8"/>
    <property type="match status" value="1"/>
</dbReference>
<gene>
    <name evidence="7" type="ORF">EVEC_LOCUS4980</name>
</gene>
<evidence type="ECO:0000313" key="9">
    <source>
        <dbReference type="WBParaSite" id="EVEC_0000534901-mRNA-1"/>
    </source>
</evidence>
<dbReference type="SUPFAM" id="SSF103473">
    <property type="entry name" value="MFS general substrate transporter"/>
    <property type="match status" value="1"/>
</dbReference>
<dbReference type="PANTHER" id="PTHR23510">
    <property type="entry name" value="INNER MEMBRANE TRANSPORT PROTEIN YAJR"/>
    <property type="match status" value="1"/>
</dbReference>
<evidence type="ECO:0000256" key="6">
    <source>
        <dbReference type="SAM" id="Phobius"/>
    </source>
</evidence>
<dbReference type="GO" id="GO:0005765">
    <property type="term" value="C:lysosomal membrane"/>
    <property type="evidence" value="ECO:0007669"/>
    <property type="project" value="TreeGrafter"/>
</dbReference>
<feature type="transmembrane region" description="Helical" evidence="6">
    <location>
        <begin position="408"/>
        <end position="430"/>
    </location>
</feature>
<reference evidence="9" key="1">
    <citation type="submission" date="2017-02" db="UniProtKB">
        <authorList>
            <consortium name="WormBaseParasite"/>
        </authorList>
    </citation>
    <scope>IDENTIFICATION</scope>
</reference>
<feature type="transmembrane region" description="Helical" evidence="6">
    <location>
        <begin position="342"/>
        <end position="361"/>
    </location>
</feature>
<dbReference type="InterPro" id="IPR051068">
    <property type="entry name" value="MFS_Domain-Containing_Protein"/>
</dbReference>
<keyword evidence="5 6" id="KW-0472">Membrane</keyword>
<feature type="transmembrane region" description="Helical" evidence="6">
    <location>
        <begin position="248"/>
        <end position="269"/>
    </location>
</feature>
<keyword evidence="8" id="KW-1185">Reference proteome</keyword>
<name>A0A0N4V567_ENTVE</name>
<dbReference type="GO" id="GO:0012505">
    <property type="term" value="C:endomembrane system"/>
    <property type="evidence" value="ECO:0007669"/>
    <property type="project" value="UniProtKB-SubCell"/>
</dbReference>
<feature type="transmembrane region" description="Helical" evidence="6">
    <location>
        <begin position="209"/>
        <end position="228"/>
    </location>
</feature>
<dbReference type="OrthoDB" id="370281at2759"/>
<feature type="transmembrane region" description="Helical" evidence="6">
    <location>
        <begin position="281"/>
        <end position="302"/>
    </location>
</feature>
<dbReference type="WBParaSite" id="EVEC_0000534901-mRNA-1">
    <property type="protein sequence ID" value="EVEC_0000534901-mRNA-1"/>
    <property type="gene ID" value="EVEC_0000534901"/>
</dbReference>
<accession>A0A0N4V567</accession>
<dbReference type="AlphaFoldDB" id="A0A0N4V567"/>
<proteinExistence type="predicted"/>
<evidence type="ECO:0000256" key="2">
    <source>
        <dbReference type="ARBA" id="ARBA00022448"/>
    </source>
</evidence>
<dbReference type="EMBL" id="UXUI01008017">
    <property type="protein sequence ID" value="VDD90229.1"/>
    <property type="molecule type" value="Genomic_DNA"/>
</dbReference>
<feature type="transmembrane region" description="Helical" evidence="6">
    <location>
        <begin position="382"/>
        <end position="402"/>
    </location>
</feature>
<evidence type="ECO:0000256" key="5">
    <source>
        <dbReference type="ARBA" id="ARBA00023136"/>
    </source>
</evidence>
<protein>
    <submittedName>
        <fullName evidence="9">MFS domain-containing protein</fullName>
    </submittedName>
</protein>
<feature type="transmembrane region" description="Helical" evidence="6">
    <location>
        <begin position="53"/>
        <end position="72"/>
    </location>
</feature>
<dbReference type="Proteomes" id="UP000274131">
    <property type="component" value="Unassembled WGS sequence"/>
</dbReference>
<evidence type="ECO:0000256" key="3">
    <source>
        <dbReference type="ARBA" id="ARBA00022692"/>
    </source>
</evidence>
<feature type="transmembrane region" description="Helical" evidence="6">
    <location>
        <begin position="20"/>
        <end position="41"/>
    </location>
</feature>
<keyword evidence="3 6" id="KW-0812">Transmembrane</keyword>
<dbReference type="Pfam" id="PF07690">
    <property type="entry name" value="MFS_1"/>
    <property type="match status" value="1"/>
</dbReference>
<organism evidence="9">
    <name type="scientific">Enterobius vermicularis</name>
    <name type="common">Human pinworm</name>
    <dbReference type="NCBI Taxonomy" id="51028"/>
    <lineage>
        <taxon>Eukaryota</taxon>
        <taxon>Metazoa</taxon>
        <taxon>Ecdysozoa</taxon>
        <taxon>Nematoda</taxon>
        <taxon>Chromadorea</taxon>
        <taxon>Rhabditida</taxon>
        <taxon>Spirurina</taxon>
        <taxon>Oxyuridomorpha</taxon>
        <taxon>Oxyuroidea</taxon>
        <taxon>Oxyuridae</taxon>
        <taxon>Enterobius</taxon>
    </lineage>
</organism>
<dbReference type="STRING" id="51028.A0A0N4V567"/>
<comment type="subcellular location">
    <subcellularLocation>
        <location evidence="1">Endomembrane system</location>
        <topology evidence="1">Multi-pass membrane protein</topology>
    </subcellularLocation>
</comment>
<keyword evidence="2" id="KW-0813">Transport</keyword>
<dbReference type="GO" id="GO:0022857">
    <property type="term" value="F:transmembrane transporter activity"/>
    <property type="evidence" value="ECO:0007669"/>
    <property type="project" value="InterPro"/>
</dbReference>
<evidence type="ECO:0000256" key="4">
    <source>
        <dbReference type="ARBA" id="ARBA00022989"/>
    </source>
</evidence>
<dbReference type="InterPro" id="IPR011701">
    <property type="entry name" value="MFS"/>
</dbReference>
<dbReference type="InterPro" id="IPR036259">
    <property type="entry name" value="MFS_trans_sf"/>
</dbReference>
<feature type="transmembrane region" description="Helical" evidence="6">
    <location>
        <begin position="163"/>
        <end position="183"/>
    </location>
</feature>
<keyword evidence="4 6" id="KW-1133">Transmembrane helix</keyword>
<dbReference type="PANTHER" id="PTHR23510:SF3">
    <property type="entry name" value="MAJOR FACILITATOR SUPERFAMILY DOMAIN-CONTAINING PROTEIN 8"/>
    <property type="match status" value="1"/>
</dbReference>
<evidence type="ECO:0000313" key="7">
    <source>
        <dbReference type="EMBL" id="VDD90229.1"/>
    </source>
</evidence>
<feature type="transmembrane region" description="Helical" evidence="6">
    <location>
        <begin position="121"/>
        <end position="143"/>
    </location>
</feature>
<sequence>MTSGWPYLMELDQEADVRFFGWIMAGYSLGQMISCWLFGWWSQVTASTRYPAIFGLLLAAGGNVLYGLLPALPYNRKWYMLVARLFTGWGAVFLREYSTGTLSLIRSYCAMASLHKDRSRVVAIASACFTIGIAAGPSIQALFLPFGKTGIKLFSIHINMFTAPAFALVIVCVVGMVVLATCFKEDYVAMVSDEEKKNSFVIVPKFDRVAAYTCIYMCFIVQTIETALEVLSTPFGVSLYNWTTEQAIFYYGVVHTCSSTIDVINYGILSFTRIRKMDMRRLLLFGISCFTIYELLLLPWPFYDGPLDYIKLAPNSTVEDPSYSGGCFQVYRWCSQTTRVPIYIYLVGSVIVLGFGFPFHFTPTGVIFSEVLGPRKQGMMQGIFAFFGSSARCITPLYQTYLFKHSGYLWPNLICLSLLLIGITLLLSFWSRLIPLRMVPKLGVATRYKGGVFYHL</sequence>
<dbReference type="Gene3D" id="1.20.1250.20">
    <property type="entry name" value="MFS general substrate transporter like domains"/>
    <property type="match status" value="1"/>
</dbReference>